<dbReference type="PATRIC" id="fig|1131455.3.peg.480"/>
<dbReference type="HAMAP" id="MF_00294">
    <property type="entry name" value="Ribosomal_bL33"/>
    <property type="match status" value="1"/>
</dbReference>
<comment type="similarity">
    <text evidence="1 5">Belongs to the bacterial ribosomal protein bL33 family.</text>
</comment>
<gene>
    <name evidence="5" type="primary">rpmG</name>
    <name evidence="6" type="ORF">MCANUFG4_02356</name>
</gene>
<evidence type="ECO:0000256" key="1">
    <source>
        <dbReference type="ARBA" id="ARBA00007596"/>
    </source>
</evidence>
<evidence type="ECO:0000313" key="7">
    <source>
        <dbReference type="Proteomes" id="UP000006229"/>
    </source>
</evidence>
<dbReference type="AlphaFoldDB" id="I1A5V9"/>
<dbReference type="InterPro" id="IPR011332">
    <property type="entry name" value="Ribosomal_zn-bd"/>
</dbReference>
<evidence type="ECO:0000256" key="5">
    <source>
        <dbReference type="HAMAP-Rule" id="MF_00294"/>
    </source>
</evidence>
<dbReference type="Proteomes" id="UP000006229">
    <property type="component" value="Unassembled WGS sequence"/>
</dbReference>
<dbReference type="EMBL" id="AJFU01000005">
    <property type="protein sequence ID" value="EIE41880.1"/>
    <property type="molecule type" value="Genomic_DNA"/>
</dbReference>
<dbReference type="NCBIfam" id="TIGR01023">
    <property type="entry name" value="rpmG_bact"/>
    <property type="match status" value="1"/>
</dbReference>
<dbReference type="InterPro" id="IPR018264">
    <property type="entry name" value="Ribosomal_bL33_CS"/>
</dbReference>
<organism evidence="6 7">
    <name type="scientific">Mycoplasmopsis canis UFG4</name>
    <dbReference type="NCBI Taxonomy" id="1131455"/>
    <lineage>
        <taxon>Bacteria</taxon>
        <taxon>Bacillati</taxon>
        <taxon>Mycoplasmatota</taxon>
        <taxon>Mycoplasmoidales</taxon>
        <taxon>Metamycoplasmataceae</taxon>
        <taxon>Mycoplasmopsis</taxon>
    </lineage>
</organism>
<evidence type="ECO:0000313" key="6">
    <source>
        <dbReference type="EMBL" id="EIE41880.1"/>
    </source>
</evidence>
<evidence type="ECO:0000256" key="2">
    <source>
        <dbReference type="ARBA" id="ARBA00022980"/>
    </source>
</evidence>
<accession>I1A5V9</accession>
<dbReference type="OrthoDB" id="197660at2"/>
<dbReference type="Pfam" id="PF00471">
    <property type="entry name" value="Ribosomal_L33"/>
    <property type="match status" value="1"/>
</dbReference>
<evidence type="ECO:0000256" key="4">
    <source>
        <dbReference type="ARBA" id="ARBA00035176"/>
    </source>
</evidence>
<keyword evidence="2 5" id="KW-0689">Ribosomal protein</keyword>
<dbReference type="GO" id="GO:1990904">
    <property type="term" value="C:ribonucleoprotein complex"/>
    <property type="evidence" value="ECO:0007669"/>
    <property type="project" value="UniProtKB-KW"/>
</dbReference>
<dbReference type="Gene3D" id="2.20.28.120">
    <property type="entry name" value="Ribosomal protein L33"/>
    <property type="match status" value="1"/>
</dbReference>
<dbReference type="GO" id="GO:0003735">
    <property type="term" value="F:structural constituent of ribosome"/>
    <property type="evidence" value="ECO:0007669"/>
    <property type="project" value="InterPro"/>
</dbReference>
<dbReference type="GO" id="GO:0005840">
    <property type="term" value="C:ribosome"/>
    <property type="evidence" value="ECO:0007669"/>
    <property type="project" value="UniProtKB-KW"/>
</dbReference>
<comment type="caution">
    <text evidence="6">The sequence shown here is derived from an EMBL/GenBank/DDBJ whole genome shotgun (WGS) entry which is preliminary data.</text>
</comment>
<dbReference type="RefSeq" id="WP_004795030.1">
    <property type="nucleotide sequence ID" value="NZ_AJFU01000005.1"/>
</dbReference>
<dbReference type="InterPro" id="IPR001705">
    <property type="entry name" value="Ribosomal_bL33"/>
</dbReference>
<name>I1A5V9_9BACT</name>
<dbReference type="InterPro" id="IPR038584">
    <property type="entry name" value="Ribosomal_bL33_sf"/>
</dbReference>
<dbReference type="NCBIfam" id="NF001764">
    <property type="entry name" value="PRK00504.1"/>
    <property type="match status" value="1"/>
</dbReference>
<dbReference type="PROSITE" id="PS00582">
    <property type="entry name" value="RIBOSOMAL_L33"/>
    <property type="match status" value="1"/>
</dbReference>
<dbReference type="GO" id="GO:0005737">
    <property type="term" value="C:cytoplasm"/>
    <property type="evidence" value="ECO:0007669"/>
    <property type="project" value="UniProtKB-ARBA"/>
</dbReference>
<keyword evidence="3 5" id="KW-0687">Ribonucleoprotein</keyword>
<sequence>MKNTNKVALSCEICRRKNYYTNKSAGNQKRLQVKKFCIHCGIHSLHKEEV</sequence>
<reference evidence="6 7" key="1">
    <citation type="journal article" date="2012" name="J. Bacteriol.">
        <title>Genome annotation of five Mycoplasma canis strains.</title>
        <authorList>
            <person name="Brown D.R."/>
            <person name="May M."/>
            <person name="Michaels D.L."/>
            <person name="Barbet A.F."/>
        </authorList>
    </citation>
    <scope>NUCLEOTIDE SEQUENCE [LARGE SCALE GENOMIC DNA]</scope>
    <source>
        <strain evidence="6 7">UFG4</strain>
    </source>
</reference>
<dbReference type="SUPFAM" id="SSF57829">
    <property type="entry name" value="Zn-binding ribosomal proteins"/>
    <property type="match status" value="1"/>
</dbReference>
<proteinExistence type="inferred from homology"/>
<evidence type="ECO:0000256" key="3">
    <source>
        <dbReference type="ARBA" id="ARBA00023274"/>
    </source>
</evidence>
<protein>
    <recommendedName>
        <fullName evidence="4 5">Large ribosomal subunit protein bL33</fullName>
    </recommendedName>
</protein>
<keyword evidence="7" id="KW-1185">Reference proteome</keyword>
<dbReference type="GO" id="GO:0006412">
    <property type="term" value="P:translation"/>
    <property type="evidence" value="ECO:0007669"/>
    <property type="project" value="UniProtKB-UniRule"/>
</dbReference>